<organism evidence="2 3">
    <name type="scientific">Terfezia boudieri ATCC MYA-4762</name>
    <dbReference type="NCBI Taxonomy" id="1051890"/>
    <lineage>
        <taxon>Eukaryota</taxon>
        <taxon>Fungi</taxon>
        <taxon>Dikarya</taxon>
        <taxon>Ascomycota</taxon>
        <taxon>Pezizomycotina</taxon>
        <taxon>Pezizomycetes</taxon>
        <taxon>Pezizales</taxon>
        <taxon>Pezizaceae</taxon>
        <taxon>Terfezia</taxon>
    </lineage>
</organism>
<evidence type="ECO:0000313" key="3">
    <source>
        <dbReference type="Proteomes" id="UP000267821"/>
    </source>
</evidence>
<gene>
    <name evidence="2" type="ORF">L211DRAFT_280788</name>
</gene>
<keyword evidence="1" id="KW-0472">Membrane</keyword>
<evidence type="ECO:0000256" key="1">
    <source>
        <dbReference type="SAM" id="Phobius"/>
    </source>
</evidence>
<dbReference type="InParanoid" id="A0A3N4LYX5"/>
<feature type="transmembrane region" description="Helical" evidence="1">
    <location>
        <begin position="39"/>
        <end position="59"/>
    </location>
</feature>
<sequence length="78" mass="8934">MMCLLVLCKFHSVACMFLSPRVFFFTAESLYDERFPDIIPSWHGLVVILFAGGLLKFGVIPIPRTSTQMFPVTLYPYL</sequence>
<reference evidence="2 3" key="1">
    <citation type="journal article" date="2018" name="Nat. Ecol. Evol.">
        <title>Pezizomycetes genomes reveal the molecular basis of ectomycorrhizal truffle lifestyle.</title>
        <authorList>
            <person name="Murat C."/>
            <person name="Payen T."/>
            <person name="Noel B."/>
            <person name="Kuo A."/>
            <person name="Morin E."/>
            <person name="Chen J."/>
            <person name="Kohler A."/>
            <person name="Krizsan K."/>
            <person name="Balestrini R."/>
            <person name="Da Silva C."/>
            <person name="Montanini B."/>
            <person name="Hainaut M."/>
            <person name="Levati E."/>
            <person name="Barry K.W."/>
            <person name="Belfiori B."/>
            <person name="Cichocki N."/>
            <person name="Clum A."/>
            <person name="Dockter R.B."/>
            <person name="Fauchery L."/>
            <person name="Guy J."/>
            <person name="Iotti M."/>
            <person name="Le Tacon F."/>
            <person name="Lindquist E.A."/>
            <person name="Lipzen A."/>
            <person name="Malagnac F."/>
            <person name="Mello A."/>
            <person name="Molinier V."/>
            <person name="Miyauchi S."/>
            <person name="Poulain J."/>
            <person name="Riccioni C."/>
            <person name="Rubini A."/>
            <person name="Sitrit Y."/>
            <person name="Splivallo R."/>
            <person name="Traeger S."/>
            <person name="Wang M."/>
            <person name="Zifcakova L."/>
            <person name="Wipf D."/>
            <person name="Zambonelli A."/>
            <person name="Paolocci F."/>
            <person name="Nowrousian M."/>
            <person name="Ottonello S."/>
            <person name="Baldrian P."/>
            <person name="Spatafora J.W."/>
            <person name="Henrissat B."/>
            <person name="Nagy L.G."/>
            <person name="Aury J.M."/>
            <person name="Wincker P."/>
            <person name="Grigoriev I.V."/>
            <person name="Bonfante P."/>
            <person name="Martin F.M."/>
        </authorList>
    </citation>
    <scope>NUCLEOTIDE SEQUENCE [LARGE SCALE GENOMIC DNA]</scope>
    <source>
        <strain evidence="2 3">ATCC MYA-4762</strain>
    </source>
</reference>
<dbReference type="AlphaFoldDB" id="A0A3N4LYX5"/>
<dbReference type="EMBL" id="ML121547">
    <property type="protein sequence ID" value="RPB23255.1"/>
    <property type="molecule type" value="Genomic_DNA"/>
</dbReference>
<keyword evidence="3" id="KW-1185">Reference proteome</keyword>
<protein>
    <submittedName>
        <fullName evidence="2">Uncharacterized protein</fullName>
    </submittedName>
</protein>
<keyword evidence="1" id="KW-0812">Transmembrane</keyword>
<accession>A0A3N4LYX5</accession>
<evidence type="ECO:0000313" key="2">
    <source>
        <dbReference type="EMBL" id="RPB23255.1"/>
    </source>
</evidence>
<keyword evidence="1" id="KW-1133">Transmembrane helix</keyword>
<dbReference type="Proteomes" id="UP000267821">
    <property type="component" value="Unassembled WGS sequence"/>
</dbReference>
<name>A0A3N4LYX5_9PEZI</name>
<proteinExistence type="predicted"/>